<evidence type="ECO:0000256" key="9">
    <source>
        <dbReference type="ARBA" id="ARBA00023239"/>
    </source>
</evidence>
<dbReference type="PANTHER" id="PTHR33407">
    <property type="entry name" value="PECTATE LYASE F-RELATED"/>
    <property type="match status" value="1"/>
</dbReference>
<keyword evidence="7 12" id="KW-0732">Signal</keyword>
<evidence type="ECO:0000256" key="10">
    <source>
        <dbReference type="ARBA" id="ARBA00025679"/>
    </source>
</evidence>
<accession>A0A8J4S585</accession>
<organism evidence="13 14">
    <name type="scientific">Phytophthora kernoviae 00238/432</name>
    <dbReference type="NCBI Taxonomy" id="1284355"/>
    <lineage>
        <taxon>Eukaryota</taxon>
        <taxon>Sar</taxon>
        <taxon>Stramenopiles</taxon>
        <taxon>Oomycota</taxon>
        <taxon>Peronosporomycetes</taxon>
        <taxon>Peronosporales</taxon>
        <taxon>Peronosporaceae</taxon>
        <taxon>Phytophthora</taxon>
    </lineage>
</organism>
<dbReference type="SUPFAM" id="SSF51126">
    <property type="entry name" value="Pectin lyase-like"/>
    <property type="match status" value="1"/>
</dbReference>
<evidence type="ECO:0000256" key="4">
    <source>
        <dbReference type="ARBA" id="ARBA00006463"/>
    </source>
</evidence>
<protein>
    <recommendedName>
        <fullName evidence="11">Probable pectate lyase F</fullName>
        <ecNumber evidence="5">4.2.2.2</ecNumber>
    </recommendedName>
</protein>
<evidence type="ECO:0000256" key="12">
    <source>
        <dbReference type="SAM" id="SignalP"/>
    </source>
</evidence>
<feature type="chain" id="PRO_5035226339" description="Probable pectate lyase F" evidence="12">
    <location>
        <begin position="22"/>
        <end position="95"/>
    </location>
</feature>
<sequence>MVNAFSVVAIALVATSTVTSAASMRSEAAAMPDGSWPSSKGTVAYSSPYVVKKGTVFDGGMKTYERSNVKCGEQKESGKDTAVFLVEAGGTLKNL</sequence>
<dbReference type="EC" id="4.2.2.2" evidence="5"/>
<evidence type="ECO:0000313" key="13">
    <source>
        <dbReference type="EMBL" id="KAF4316407.1"/>
    </source>
</evidence>
<reference evidence="13" key="2">
    <citation type="submission" date="2020-02" db="EMBL/GenBank/DDBJ databases">
        <authorList>
            <person name="Studholme D.J."/>
        </authorList>
    </citation>
    <scope>NUCLEOTIDE SEQUENCE</scope>
    <source>
        <strain evidence="13">00238/432</strain>
    </source>
</reference>
<gene>
    <name evidence="13" type="ORF">G195_008929</name>
</gene>
<dbReference type="Proteomes" id="UP000702964">
    <property type="component" value="Unassembled WGS sequence"/>
</dbReference>
<keyword evidence="8" id="KW-0106">Calcium</keyword>
<keyword evidence="6" id="KW-0964">Secreted</keyword>
<comment type="catalytic activity">
    <reaction evidence="1">
        <text>Eliminative cleavage of (1-&gt;4)-alpha-D-galacturonan to give oligosaccharides with 4-deoxy-alpha-D-galact-4-enuronosyl groups at their non-reducing ends.</text>
        <dbReference type="EC" id="4.2.2.2"/>
    </reaction>
</comment>
<evidence type="ECO:0000256" key="8">
    <source>
        <dbReference type="ARBA" id="ARBA00022837"/>
    </source>
</evidence>
<keyword evidence="9" id="KW-0456">Lyase</keyword>
<evidence type="ECO:0000256" key="1">
    <source>
        <dbReference type="ARBA" id="ARBA00000695"/>
    </source>
</evidence>
<evidence type="ECO:0000256" key="6">
    <source>
        <dbReference type="ARBA" id="ARBA00022525"/>
    </source>
</evidence>
<feature type="signal peptide" evidence="12">
    <location>
        <begin position="1"/>
        <end position="21"/>
    </location>
</feature>
<dbReference type="Gene3D" id="2.160.20.10">
    <property type="entry name" value="Single-stranded right-handed beta-helix, Pectin lyase-like"/>
    <property type="match status" value="1"/>
</dbReference>
<comment type="cofactor">
    <cofactor evidence="2">
        <name>Ca(2+)</name>
        <dbReference type="ChEBI" id="CHEBI:29108"/>
    </cofactor>
</comment>
<dbReference type="PANTHER" id="PTHR33407:SF9">
    <property type="entry name" value="PECTATE LYASE F-RELATED"/>
    <property type="match status" value="1"/>
</dbReference>
<evidence type="ECO:0000313" key="14">
    <source>
        <dbReference type="Proteomes" id="UP000702964"/>
    </source>
</evidence>
<comment type="caution">
    <text evidence="13">The sequence shown here is derived from an EMBL/GenBank/DDBJ whole genome shotgun (WGS) entry which is preliminary data.</text>
</comment>
<dbReference type="InterPro" id="IPR004898">
    <property type="entry name" value="Pectate_lyase_PlyH/PlyE-like"/>
</dbReference>
<name>A0A8J4S585_9STRA</name>
<comment type="subcellular location">
    <subcellularLocation>
        <location evidence="3">Secreted</location>
    </subcellularLocation>
</comment>
<dbReference type="GO" id="GO:0005576">
    <property type="term" value="C:extracellular region"/>
    <property type="evidence" value="ECO:0007669"/>
    <property type="project" value="UniProtKB-SubCell"/>
</dbReference>
<dbReference type="InterPro" id="IPR012334">
    <property type="entry name" value="Pectin_lyas_fold"/>
</dbReference>
<dbReference type="EMBL" id="AOFI03000549">
    <property type="protein sequence ID" value="KAF4316407.1"/>
    <property type="molecule type" value="Genomic_DNA"/>
</dbReference>
<comment type="function">
    <text evidence="10">Pectinolytic enzyme consist of four classes of enzymes: pectin lyase, polygalacturonase, pectin methylesterase and rhamnogalacturonase. Among pectinolytic enzymes, pectin lyase is the most important in depolymerization of pectin, since it cleaves internal glycosidic bonds of highly methylated pectins. Favors pectate, the anion, over pectin, the methyl ester.</text>
</comment>
<reference evidence="13" key="1">
    <citation type="journal article" date="2015" name="Genom Data">
        <title>Draft genome sequences of Phytophthora kernoviae and Phytophthora ramorum lineage EU2 from Scotland.</title>
        <authorList>
            <person name="Sambles C."/>
            <person name="Schlenzig A."/>
            <person name="O'Neill P."/>
            <person name="Grant M."/>
            <person name="Studholme D.J."/>
        </authorList>
    </citation>
    <scope>NUCLEOTIDE SEQUENCE</scope>
    <source>
        <strain evidence="13">00238/432</strain>
    </source>
</reference>
<dbReference type="AlphaFoldDB" id="A0A8J4S585"/>
<proteinExistence type="inferred from homology"/>
<comment type="similarity">
    <text evidence="4">Belongs to the polysaccharide lyase 3 family.</text>
</comment>
<evidence type="ECO:0000256" key="11">
    <source>
        <dbReference type="ARBA" id="ARBA00039895"/>
    </source>
</evidence>
<dbReference type="Pfam" id="PF03211">
    <property type="entry name" value="Pectate_lyase"/>
    <property type="match status" value="1"/>
</dbReference>
<evidence type="ECO:0000256" key="2">
    <source>
        <dbReference type="ARBA" id="ARBA00001913"/>
    </source>
</evidence>
<evidence type="ECO:0000256" key="5">
    <source>
        <dbReference type="ARBA" id="ARBA00012272"/>
    </source>
</evidence>
<dbReference type="GO" id="GO:0030570">
    <property type="term" value="F:pectate lyase activity"/>
    <property type="evidence" value="ECO:0007669"/>
    <property type="project" value="UniProtKB-EC"/>
</dbReference>
<dbReference type="GO" id="GO:0045490">
    <property type="term" value="P:pectin catabolic process"/>
    <property type="evidence" value="ECO:0007669"/>
    <property type="project" value="TreeGrafter"/>
</dbReference>
<evidence type="ECO:0000256" key="3">
    <source>
        <dbReference type="ARBA" id="ARBA00004613"/>
    </source>
</evidence>
<evidence type="ECO:0000256" key="7">
    <source>
        <dbReference type="ARBA" id="ARBA00022729"/>
    </source>
</evidence>
<dbReference type="InterPro" id="IPR011050">
    <property type="entry name" value="Pectin_lyase_fold/virulence"/>
</dbReference>